<dbReference type="GO" id="GO:0031267">
    <property type="term" value="F:small GTPase binding"/>
    <property type="evidence" value="ECO:0007669"/>
    <property type="project" value="InterPro"/>
</dbReference>
<feature type="compositionally biased region" description="Acidic residues" evidence="1">
    <location>
        <begin position="1693"/>
        <end position="1715"/>
    </location>
</feature>
<protein>
    <submittedName>
        <fullName evidence="2">Uncharacterized protein</fullName>
    </submittedName>
</protein>
<reference evidence="2" key="1">
    <citation type="submission" date="2021-01" db="EMBL/GenBank/DDBJ databases">
        <authorList>
            <person name="Corre E."/>
            <person name="Pelletier E."/>
            <person name="Niang G."/>
            <person name="Scheremetjew M."/>
            <person name="Finn R."/>
            <person name="Kale V."/>
            <person name="Holt S."/>
            <person name="Cochrane G."/>
            <person name="Meng A."/>
            <person name="Brown T."/>
            <person name="Cohen L."/>
        </authorList>
    </citation>
    <scope>NUCLEOTIDE SEQUENCE</scope>
    <source>
        <strain evidence="2">WS</strain>
    </source>
</reference>
<name>A0A7S1KR93_9EUKA</name>
<gene>
    <name evidence="2" type="ORF">PCOS0759_LOCUS6037</name>
</gene>
<accession>A0A7S1KR93</accession>
<feature type="compositionally biased region" description="Polar residues" evidence="1">
    <location>
        <begin position="25"/>
        <end position="69"/>
    </location>
</feature>
<feature type="compositionally biased region" description="Basic and acidic residues" evidence="1">
    <location>
        <begin position="1679"/>
        <end position="1692"/>
    </location>
</feature>
<feature type="region of interest" description="Disordered" evidence="1">
    <location>
        <begin position="1516"/>
        <end position="1630"/>
    </location>
</feature>
<dbReference type="EMBL" id="HBGD01007221">
    <property type="protein sequence ID" value="CAD9082797.1"/>
    <property type="molecule type" value="Transcribed_RNA"/>
</dbReference>
<proteinExistence type="predicted"/>
<sequence>MSQERVVTSIPLSTISIGEHNFSNGEASTGISLDGATSNQLSLSSFDNSSQVSASGETNAKRTTSSLRESTTNPQQPSSPPMSNRTQSATFNTSGTMSPEQVLGTSLCAAAHSMAQSATLSTLEPYIHFLYTYRPLSTTILPIDRNADPDTKAIVYREIFDLLEANIMELDGFVRVLGDCVRVELAPLLLLEAHPVNEVHDNSPLPPSSETLHEKATLPSSFFSYSDYFFSNLSKIMDIFCQLNLIKSFKNSLSLDFTMYKRAFSFMRRDDLDEAALWRIQQLTEYSPLFQFIADKQAVRNLILNELKSQRALLDSLLAKLMHYCTRMLTAELYIVPEEKFRLLRVLIFSLTLLNDKVDVKTLPPSDAIAKLVKRYPVLPLYGDISFNCINTLSKLHILPKQLWEIRDERQLETQYLVGSYINEYEQEYNALLREHSALNIRINYLQREDARKMSEMPQQIRSQIMRLVKKSLHLMTQAKIRIMEQSAWKFSHPCSEKRVKEILGEKRYEAIVSQTNMAKQQDDDIASLEFDRVMRYNYTHEERSHLLRIVALLKNIESLLKENSVHYSKVIRGEIYAEIQQFCRSTMADHMYRAQKRQKKKEHLVELLQMLQQSFADGNSFPPMKRSKNLPPERVSLIQHEAPVPSLEQLNFGEDVLSILVHPDRPGMKKTGLFGKKDFKEHQLAEIRDFYNSFRHYRYLLDLGTTISSIGDLSDLYFKEFNFEITQRNWFPVKASLGYMLIKSTMSHCDEQVEKILNILHIYHDAAHRALFTIRKRHLFEEVRAELQLCLEYLSFKLSENIYKHYKEIACSQLLQEHDEDLVSTIPSRSSSRGKKASHKEGMPSPPDYSRLMQITSFPLLDSTFNLHEVLSSRVTDLILNNLRLAFSSFESEPITHIHSLEQMLMSIETTHSFLSEHLSLPPYQQLLAQADERSSHTSMDGRLMNHIVSEVCFFLTQEMVFDLESHQFRPAELLVCQELNSYERSSPPTLEDMYAFGTSTMASMFQKISQSYQNYFGREHVEVLQRLCGNSLWPLLSEAAFEFVHERLNREVHLFVRELYKALPSRSRLPNALKLSQLFYFIDTRFRDFRSYEGMPEALHCFRLIGNILSFVLLLDCTLEGSSVYQRISMAPFLDLKPIAEMQRTLRRAERKKMDRQGHYISTMNIPSVDRTSLMQDVLKNIPESSEDHLHGSLAQQVYDSLSLVEERSGTSLFSSLLSRLADETLTGDLGKFLAGEESLSHIDNSPSFFKLWTVLEYFFHRKSYFVTLTKDDNTHEEKRLSYSRIFGDGVSMCSLTLIHLLHHRFRFESFNFLNHISNLKQIEEEAITEVELQKFLSGISRGIFKSQLLFSILHSHYEVEYSFEEFSPPESLNFNVVQSIPRSPEFQLNTLASPLIKKSPGVSLSLSVDSPHIRGDVNDSSFVDEDSYTDTSMISNTRFNINLAEEYPEEVEISNRVHDEDVSENQELSTKDSDADHKSGESKHDVNGQKISDEALDSEGGVEVSANLEASISTTLHSKNSDEEKSKSTVAVDAEDHVNEGANQQPEPESESASEKREENSQEVSKEDSEMSLEKVAESSHSLLSKEEVWSGESLEEKKLMHEQVEIEESDEVASAESSHLRNLPEDLLSADEEQLDEEVAKDVDDVGNIMQEAQDELSREQASDDADQIIAVSPKRHDEGSFTMKEQETDALEEAESAEDEGDTEAADENS</sequence>
<dbReference type="GO" id="GO:0030833">
    <property type="term" value="P:regulation of actin filament polymerization"/>
    <property type="evidence" value="ECO:0007669"/>
    <property type="project" value="InterPro"/>
</dbReference>
<feature type="region of interest" description="Disordered" evidence="1">
    <location>
        <begin position="1453"/>
        <end position="1504"/>
    </location>
</feature>
<dbReference type="PRINTS" id="PR01698">
    <property type="entry name" value="CYTOFMRPINTP"/>
</dbReference>
<evidence type="ECO:0000256" key="1">
    <source>
        <dbReference type="SAM" id="MobiDB-lite"/>
    </source>
</evidence>
<feature type="region of interest" description="Disordered" evidence="1">
    <location>
        <begin position="25"/>
        <end position="98"/>
    </location>
</feature>
<feature type="compositionally biased region" description="Low complexity" evidence="1">
    <location>
        <begin position="70"/>
        <end position="84"/>
    </location>
</feature>
<feature type="compositionally biased region" description="Polar residues" evidence="1">
    <location>
        <begin position="85"/>
        <end position="98"/>
    </location>
</feature>
<dbReference type="Pfam" id="PF05994">
    <property type="entry name" value="FragX_IP"/>
    <property type="match status" value="1"/>
</dbReference>
<dbReference type="InterPro" id="IPR008081">
    <property type="entry name" value="Cytoplasmic_FMR1-int"/>
</dbReference>
<feature type="region of interest" description="Disordered" evidence="1">
    <location>
        <begin position="1659"/>
        <end position="1715"/>
    </location>
</feature>
<feature type="compositionally biased region" description="Basic and acidic residues" evidence="1">
    <location>
        <begin position="1556"/>
        <end position="1608"/>
    </location>
</feature>
<feature type="region of interest" description="Disordered" evidence="1">
    <location>
        <begin position="824"/>
        <end position="847"/>
    </location>
</feature>
<dbReference type="PANTHER" id="PTHR12195">
    <property type="entry name" value="CYTOPLASMIC FMR1-INTERACTING PROTEIN-RELATED"/>
    <property type="match status" value="1"/>
</dbReference>
<evidence type="ECO:0000313" key="2">
    <source>
        <dbReference type="EMBL" id="CAD9082797.1"/>
    </source>
</evidence>
<feature type="compositionally biased region" description="Basic and acidic residues" evidence="1">
    <location>
        <begin position="1472"/>
        <end position="1496"/>
    </location>
</feature>
<organism evidence="2">
    <name type="scientific">Percolomonas cosmopolitus</name>
    <dbReference type="NCBI Taxonomy" id="63605"/>
    <lineage>
        <taxon>Eukaryota</taxon>
        <taxon>Discoba</taxon>
        <taxon>Heterolobosea</taxon>
        <taxon>Tetramitia</taxon>
        <taxon>Eutetramitia</taxon>
        <taxon>Percolomonadidae</taxon>
        <taxon>Percolomonas</taxon>
    </lineage>
</organism>